<dbReference type="Proteomes" id="UP000307074">
    <property type="component" value="Plasmid pUCCLBBS449_H"/>
</dbReference>
<dbReference type="AlphaFoldDB" id="A0A5B7Y361"/>
<geneLocation type="plasmid" evidence="2">
    <name>pucclbbs449_h</name>
</geneLocation>
<evidence type="ECO:0000313" key="1">
    <source>
        <dbReference type="EMBL" id="QCZ54597.1"/>
    </source>
</evidence>
<organism evidence="1 2">
    <name type="scientific">Levilactobacillus brevis</name>
    <name type="common">Lactobacillus brevis</name>
    <dbReference type="NCBI Taxonomy" id="1580"/>
    <lineage>
        <taxon>Bacteria</taxon>
        <taxon>Bacillati</taxon>
        <taxon>Bacillota</taxon>
        <taxon>Bacilli</taxon>
        <taxon>Lactobacillales</taxon>
        <taxon>Lactobacillaceae</taxon>
        <taxon>Levilactobacillus</taxon>
    </lineage>
</organism>
<accession>A0A5B7Y361</accession>
<keyword evidence="1" id="KW-0614">Plasmid</keyword>
<name>A0A5B7Y361_LEVBR</name>
<sequence>MKISDISGELYSYHGYQYPQHLPEWAMQSYTMEDGQTLAAIISKAKTQSGLKRTLKHYGVFIDPTYRELQAVNRKALAEFEAEHAGDGVYLKIRRQMYESRLRGQIEKFKPSRPDKQAGKV</sequence>
<gene>
    <name evidence="1" type="ORF">UCCLBBS449_pH0008</name>
</gene>
<reference evidence="1 2" key="1">
    <citation type="submission" date="2018-07" db="EMBL/GenBank/DDBJ databases">
        <authorList>
            <person name="Feyereisen M."/>
        </authorList>
    </citation>
    <scope>NUCLEOTIDE SEQUENCE [LARGE SCALE GENOMIC DNA]</scope>
    <source>
        <strain evidence="1 2">UCCLBBS449</strain>
        <plasmid evidence="2">pucclbbs449_h</plasmid>
    </source>
</reference>
<dbReference type="RefSeq" id="WP_042749912.1">
    <property type="nucleotide sequence ID" value="NZ_CP031206.1"/>
</dbReference>
<protein>
    <submittedName>
        <fullName evidence="1">Uncharacterized protein</fullName>
    </submittedName>
</protein>
<dbReference type="EMBL" id="CP031206">
    <property type="protein sequence ID" value="QCZ54597.1"/>
    <property type="molecule type" value="Genomic_DNA"/>
</dbReference>
<evidence type="ECO:0000313" key="2">
    <source>
        <dbReference type="Proteomes" id="UP000307074"/>
    </source>
</evidence>
<proteinExistence type="predicted"/>